<dbReference type="InterPro" id="IPR015943">
    <property type="entry name" value="WD40/YVTN_repeat-like_dom_sf"/>
</dbReference>
<dbReference type="CDD" id="cd15482">
    <property type="entry name" value="Sialidase_non-viral"/>
    <property type="match status" value="1"/>
</dbReference>
<name>A0A1M6MFN4_9CLOT</name>
<proteinExistence type="predicted"/>
<dbReference type="SUPFAM" id="SSF110296">
    <property type="entry name" value="Oligoxyloglucan reducing end-specific cellobiohydrolase"/>
    <property type="match status" value="1"/>
</dbReference>
<feature type="transmembrane region" description="Helical" evidence="1">
    <location>
        <begin position="54"/>
        <end position="77"/>
    </location>
</feature>
<feature type="transmembrane region" description="Helical" evidence="1">
    <location>
        <begin position="20"/>
        <end position="42"/>
    </location>
</feature>
<keyword evidence="1" id="KW-1133">Transmembrane helix</keyword>
<keyword evidence="1" id="KW-0812">Transmembrane</keyword>
<dbReference type="Proteomes" id="UP000184080">
    <property type="component" value="Unassembled WGS sequence"/>
</dbReference>
<keyword evidence="1" id="KW-0472">Membrane</keyword>
<sequence>MSWSVEEKVRKYKEITKRELILSMVSWSIFILVYWLSFYELYTLCKFGRFKNNIAVLLVCMSFFLTWFIVKIIRIVKKPKVIPQQSEDRYEIYSRYKIIWNCAIALIIVLITSVYGVKIYNSAINYNGKLSWILHDLKSKRTVKLENNNIYDSGIEGIFKDINKKIHMPEKLYVSNNFSLNFDSSGKITSFDTFLYGKNDKGDSQSYLISYNRSKSEKITIYLNGNVNASYNDDKLFEPFINTMKVIPLKETVSKWPNEHYGILYSGKRSFGYNTEGIVYIDSKGNTNSAVNAHSEIIGYTVSVYVPGKENKFTPARYNLTEDINNIKTEKFSQEDKKSSKPSNNSAEEFYFSKEVGYRLEVTGAALGSRAYALTRTTDGGGTWKTINEDPFSGRLGSAAGITFVNDKLGFLCLSHSGGSVGQLYRTEDGGISYKEVNFPEVKVSLSSGEKYNPFDFPEMPYDKDGTLNVLVGQGADGDHNGGSKALYQSTDKGITWKYIKEAEK</sequence>
<evidence type="ECO:0000313" key="2">
    <source>
        <dbReference type="EMBL" id="SHJ82302.1"/>
    </source>
</evidence>
<dbReference type="STRING" id="1121298.SAMN05444401_3986"/>
<evidence type="ECO:0000313" key="3">
    <source>
        <dbReference type="Proteomes" id="UP000184080"/>
    </source>
</evidence>
<organism evidence="2 3">
    <name type="scientific">Clostridium amylolyticum</name>
    <dbReference type="NCBI Taxonomy" id="1121298"/>
    <lineage>
        <taxon>Bacteria</taxon>
        <taxon>Bacillati</taxon>
        <taxon>Bacillota</taxon>
        <taxon>Clostridia</taxon>
        <taxon>Eubacteriales</taxon>
        <taxon>Clostridiaceae</taxon>
        <taxon>Clostridium</taxon>
    </lineage>
</organism>
<dbReference type="Gene3D" id="2.130.10.10">
    <property type="entry name" value="YVTN repeat-like/Quinoprotein amine dehydrogenase"/>
    <property type="match status" value="1"/>
</dbReference>
<feature type="transmembrane region" description="Helical" evidence="1">
    <location>
        <begin position="98"/>
        <end position="117"/>
    </location>
</feature>
<protein>
    <submittedName>
        <fullName evidence="2">Uncharacterized protein</fullName>
    </submittedName>
</protein>
<keyword evidence="3" id="KW-1185">Reference proteome</keyword>
<evidence type="ECO:0000256" key="1">
    <source>
        <dbReference type="SAM" id="Phobius"/>
    </source>
</evidence>
<dbReference type="EMBL" id="FQZO01000008">
    <property type="protein sequence ID" value="SHJ82302.1"/>
    <property type="molecule type" value="Genomic_DNA"/>
</dbReference>
<reference evidence="2 3" key="1">
    <citation type="submission" date="2016-11" db="EMBL/GenBank/DDBJ databases">
        <authorList>
            <person name="Jaros S."/>
            <person name="Januszkiewicz K."/>
            <person name="Wedrychowicz H."/>
        </authorList>
    </citation>
    <scope>NUCLEOTIDE SEQUENCE [LARGE SCALE GENOMIC DNA]</scope>
    <source>
        <strain evidence="2 3">DSM 21864</strain>
    </source>
</reference>
<gene>
    <name evidence="2" type="ORF">SAMN05444401_3986</name>
</gene>
<dbReference type="AlphaFoldDB" id="A0A1M6MFN4"/>
<accession>A0A1M6MFN4</accession>